<dbReference type="PANTHER" id="PTHR30472">
    <property type="entry name" value="FERRIC ENTEROBACTIN TRANSPORT SYSTEM PERMEASE PROTEIN"/>
    <property type="match status" value="1"/>
</dbReference>
<keyword evidence="10" id="KW-1185">Reference proteome</keyword>
<feature type="transmembrane region" description="Helical" evidence="8">
    <location>
        <begin position="336"/>
        <end position="356"/>
    </location>
</feature>
<keyword evidence="5 8" id="KW-0812">Transmembrane</keyword>
<dbReference type="InterPro" id="IPR000522">
    <property type="entry name" value="ABC_transptr_permease_BtuC"/>
</dbReference>
<keyword evidence="3" id="KW-0813">Transport</keyword>
<evidence type="ECO:0000313" key="9">
    <source>
        <dbReference type="EMBL" id="QNM05054.1"/>
    </source>
</evidence>
<dbReference type="Gene3D" id="1.10.3470.10">
    <property type="entry name" value="ABC transporter involved in vitamin B12 uptake, BtuC"/>
    <property type="match status" value="1"/>
</dbReference>
<comment type="subcellular location">
    <subcellularLocation>
        <location evidence="1">Cell membrane</location>
        <topology evidence="1">Multi-pass membrane protein</topology>
    </subcellularLocation>
</comment>
<keyword evidence="4" id="KW-1003">Cell membrane</keyword>
<sequence length="363" mass="38604">MSGREETIREQKEQISGYHRHIRRKWIILAALSVVTLLLMVVCVNAGAADMKLGQVFRAILGRGEEKDWIVVWRIRMPRVIAAVVAGSGLSIAGCVMQNALKNPLASPSTLGISNAATFGANLAIIGLNAGTVMHTAGDEVVINNPYLVTICAFVCSMAAALAILGLARTRGFVPESIVLAGVALGAMFTAGTTILQYFGTDIKVAAAVFWTFGDLGRASWKEVAILAVIVGCSVVYFFFKRWDYNALANGEETAKSLGVNTERTRFWGLLAASLITAVAVSFLGMIGYIGLVGPQIMRRILGADHRFLIPASALAGAIILLAADTLARTVISPVVLPVGALTSLLGGPMFLYLLLKGRKRSV</sequence>
<evidence type="ECO:0000256" key="4">
    <source>
        <dbReference type="ARBA" id="ARBA00022475"/>
    </source>
</evidence>
<dbReference type="Pfam" id="PF01032">
    <property type="entry name" value="FecCD"/>
    <property type="match status" value="1"/>
</dbReference>
<evidence type="ECO:0000256" key="1">
    <source>
        <dbReference type="ARBA" id="ARBA00004651"/>
    </source>
</evidence>
<dbReference type="EMBL" id="CP060634">
    <property type="protein sequence ID" value="QNM05054.1"/>
    <property type="molecule type" value="Genomic_DNA"/>
</dbReference>
<evidence type="ECO:0000256" key="7">
    <source>
        <dbReference type="ARBA" id="ARBA00023136"/>
    </source>
</evidence>
<dbReference type="CDD" id="cd06550">
    <property type="entry name" value="TM_ABC_iron-siderophores_like"/>
    <property type="match status" value="1"/>
</dbReference>
<feature type="transmembrane region" description="Helical" evidence="8">
    <location>
        <begin position="267"/>
        <end position="294"/>
    </location>
</feature>
<comment type="similarity">
    <text evidence="2">Belongs to the binding-protein-dependent transport system permease family. FecCD subfamily.</text>
</comment>
<reference evidence="9 10" key="1">
    <citation type="submission" date="2020-08" db="EMBL/GenBank/DDBJ databases">
        <authorList>
            <person name="Liu C."/>
            <person name="Sun Q."/>
        </authorList>
    </citation>
    <scope>NUCLEOTIDE SEQUENCE [LARGE SCALE GENOMIC DNA]</scope>
    <source>
        <strain evidence="9 10">NSJ-38</strain>
    </source>
</reference>
<dbReference type="GO" id="GO:0005886">
    <property type="term" value="C:plasma membrane"/>
    <property type="evidence" value="ECO:0007669"/>
    <property type="project" value="UniProtKB-SubCell"/>
</dbReference>
<evidence type="ECO:0000256" key="3">
    <source>
        <dbReference type="ARBA" id="ARBA00022448"/>
    </source>
</evidence>
<dbReference type="FunFam" id="1.10.3470.10:FF:000001">
    <property type="entry name" value="Vitamin B12 ABC transporter permease BtuC"/>
    <property type="match status" value="1"/>
</dbReference>
<organism evidence="9 10">
    <name type="scientific">Qiania dongpingensis</name>
    <dbReference type="NCBI Taxonomy" id="2763669"/>
    <lineage>
        <taxon>Bacteria</taxon>
        <taxon>Bacillati</taxon>
        <taxon>Bacillota</taxon>
        <taxon>Clostridia</taxon>
        <taxon>Lachnospirales</taxon>
        <taxon>Lachnospiraceae</taxon>
        <taxon>Qiania</taxon>
    </lineage>
</organism>
<keyword evidence="7 8" id="KW-0472">Membrane</keyword>
<evidence type="ECO:0000256" key="6">
    <source>
        <dbReference type="ARBA" id="ARBA00022989"/>
    </source>
</evidence>
<feature type="transmembrane region" description="Helical" evidence="8">
    <location>
        <begin position="26"/>
        <end position="48"/>
    </location>
</feature>
<evidence type="ECO:0000256" key="8">
    <source>
        <dbReference type="SAM" id="Phobius"/>
    </source>
</evidence>
<evidence type="ECO:0000313" key="10">
    <source>
        <dbReference type="Proteomes" id="UP000515823"/>
    </source>
</evidence>
<dbReference type="GO" id="GO:0033214">
    <property type="term" value="P:siderophore-iron import into cell"/>
    <property type="evidence" value="ECO:0007669"/>
    <property type="project" value="TreeGrafter"/>
</dbReference>
<proteinExistence type="inferred from homology"/>
<dbReference type="InterPro" id="IPR037294">
    <property type="entry name" value="ABC_BtuC-like"/>
</dbReference>
<dbReference type="RefSeq" id="WP_249301856.1">
    <property type="nucleotide sequence ID" value="NZ_CP060634.1"/>
</dbReference>
<feature type="transmembrane region" description="Helical" evidence="8">
    <location>
        <begin position="113"/>
        <end position="134"/>
    </location>
</feature>
<dbReference type="AlphaFoldDB" id="A0A7G9G2M2"/>
<feature type="transmembrane region" description="Helical" evidence="8">
    <location>
        <begin position="220"/>
        <end position="240"/>
    </location>
</feature>
<feature type="transmembrane region" description="Helical" evidence="8">
    <location>
        <begin position="146"/>
        <end position="166"/>
    </location>
</feature>
<dbReference type="PANTHER" id="PTHR30472:SF25">
    <property type="entry name" value="ABC TRANSPORTER PERMEASE PROTEIN MJ0876-RELATED"/>
    <property type="match status" value="1"/>
</dbReference>
<dbReference type="SUPFAM" id="SSF81345">
    <property type="entry name" value="ABC transporter involved in vitamin B12 uptake, BtuC"/>
    <property type="match status" value="1"/>
</dbReference>
<keyword evidence="6 8" id="KW-1133">Transmembrane helix</keyword>
<feature type="transmembrane region" description="Helical" evidence="8">
    <location>
        <begin position="178"/>
        <end position="199"/>
    </location>
</feature>
<name>A0A7G9G2M2_9FIRM</name>
<dbReference type="KEGG" id="qdo:H9Q78_11445"/>
<dbReference type="Proteomes" id="UP000515823">
    <property type="component" value="Chromosome"/>
</dbReference>
<evidence type="ECO:0000256" key="2">
    <source>
        <dbReference type="ARBA" id="ARBA00007935"/>
    </source>
</evidence>
<accession>A0A7G9G2M2</accession>
<dbReference type="GO" id="GO:0022857">
    <property type="term" value="F:transmembrane transporter activity"/>
    <property type="evidence" value="ECO:0007669"/>
    <property type="project" value="InterPro"/>
</dbReference>
<evidence type="ECO:0000256" key="5">
    <source>
        <dbReference type="ARBA" id="ARBA00022692"/>
    </source>
</evidence>
<protein>
    <submittedName>
        <fullName evidence="9">Iron ABC transporter permease</fullName>
    </submittedName>
</protein>
<gene>
    <name evidence="9" type="ORF">H9Q78_11445</name>
</gene>
<feature type="transmembrane region" description="Helical" evidence="8">
    <location>
        <begin position="306"/>
        <end position="324"/>
    </location>
</feature>
<feature type="transmembrane region" description="Helical" evidence="8">
    <location>
        <begin position="80"/>
        <end position="101"/>
    </location>
</feature>